<feature type="domain" description="Zn(2)-C6 fungal-type" evidence="8">
    <location>
        <begin position="11"/>
        <end position="42"/>
    </location>
</feature>
<evidence type="ECO:0000256" key="1">
    <source>
        <dbReference type="ARBA" id="ARBA00022723"/>
    </source>
</evidence>
<reference evidence="9" key="1">
    <citation type="submission" date="2022-12" db="EMBL/GenBank/DDBJ databases">
        <authorList>
            <person name="Petersen C."/>
        </authorList>
    </citation>
    <scope>NUCLEOTIDE SEQUENCE</scope>
    <source>
        <strain evidence="9">IBT 16125</strain>
    </source>
</reference>
<dbReference type="InterPro" id="IPR001138">
    <property type="entry name" value="Zn2Cys6_DnaBD"/>
</dbReference>
<keyword evidence="6" id="KW-0539">Nucleus</keyword>
<name>A0AAD6C578_9EURO</name>
<reference evidence="9" key="2">
    <citation type="journal article" date="2023" name="IMA Fungus">
        <title>Comparative genomic study of the Penicillium genus elucidates a diverse pangenome and 15 lateral gene transfer events.</title>
        <authorList>
            <person name="Petersen C."/>
            <person name="Sorensen T."/>
            <person name="Nielsen M.R."/>
            <person name="Sondergaard T.E."/>
            <person name="Sorensen J.L."/>
            <person name="Fitzpatrick D.A."/>
            <person name="Frisvad J.C."/>
            <person name="Nielsen K.L."/>
        </authorList>
    </citation>
    <scope>NUCLEOTIDE SEQUENCE</scope>
    <source>
        <strain evidence="9">IBT 16125</strain>
    </source>
</reference>
<keyword evidence="10" id="KW-1185">Reference proteome</keyword>
<accession>A0AAD6C578</accession>
<organism evidence="9 10">
    <name type="scientific">Penicillium daleae</name>
    <dbReference type="NCBI Taxonomy" id="63821"/>
    <lineage>
        <taxon>Eukaryota</taxon>
        <taxon>Fungi</taxon>
        <taxon>Dikarya</taxon>
        <taxon>Ascomycota</taxon>
        <taxon>Pezizomycotina</taxon>
        <taxon>Eurotiomycetes</taxon>
        <taxon>Eurotiomycetidae</taxon>
        <taxon>Eurotiales</taxon>
        <taxon>Aspergillaceae</taxon>
        <taxon>Penicillium</taxon>
    </lineage>
</organism>
<comment type="caution">
    <text evidence="9">The sequence shown here is derived from an EMBL/GenBank/DDBJ whole genome shotgun (WGS) entry which is preliminary data.</text>
</comment>
<dbReference type="Pfam" id="PF04082">
    <property type="entry name" value="Fungal_trans"/>
    <property type="match status" value="1"/>
</dbReference>
<dbReference type="EMBL" id="JAPVEA010000006">
    <property type="protein sequence ID" value="KAJ5450438.1"/>
    <property type="molecule type" value="Genomic_DNA"/>
</dbReference>
<dbReference type="Pfam" id="PF00172">
    <property type="entry name" value="Zn_clus"/>
    <property type="match status" value="1"/>
</dbReference>
<dbReference type="PANTHER" id="PTHR47171">
    <property type="entry name" value="FARA-RELATED"/>
    <property type="match status" value="1"/>
</dbReference>
<evidence type="ECO:0000256" key="6">
    <source>
        <dbReference type="ARBA" id="ARBA00023242"/>
    </source>
</evidence>
<keyword evidence="5" id="KW-0804">Transcription</keyword>
<dbReference type="PROSITE" id="PS50048">
    <property type="entry name" value="ZN2_CY6_FUNGAL_2"/>
    <property type="match status" value="1"/>
</dbReference>
<evidence type="ECO:0000256" key="2">
    <source>
        <dbReference type="ARBA" id="ARBA00022833"/>
    </source>
</evidence>
<keyword evidence="2" id="KW-0862">Zinc</keyword>
<dbReference type="Proteomes" id="UP001213681">
    <property type="component" value="Unassembled WGS sequence"/>
</dbReference>
<feature type="compositionally biased region" description="Low complexity" evidence="7">
    <location>
        <begin position="60"/>
        <end position="70"/>
    </location>
</feature>
<dbReference type="PANTHER" id="PTHR47171:SF1">
    <property type="entry name" value="ZN(II)2CYS6 TRANSCRIPTION FACTOR (EUROFUNG)"/>
    <property type="match status" value="1"/>
</dbReference>
<dbReference type="SMART" id="SM00066">
    <property type="entry name" value="GAL4"/>
    <property type="match status" value="1"/>
</dbReference>
<dbReference type="RefSeq" id="XP_056765973.1">
    <property type="nucleotide sequence ID" value="XM_056910269.1"/>
</dbReference>
<proteinExistence type="predicted"/>
<dbReference type="InterPro" id="IPR036864">
    <property type="entry name" value="Zn2-C6_fun-type_DNA-bd_sf"/>
</dbReference>
<dbReference type="Gene3D" id="4.10.240.10">
    <property type="entry name" value="Zn(2)-C6 fungal-type DNA-binding domain"/>
    <property type="match status" value="1"/>
</dbReference>
<dbReference type="SUPFAM" id="SSF57701">
    <property type="entry name" value="Zn2/Cys6 DNA-binding domain"/>
    <property type="match status" value="1"/>
</dbReference>
<evidence type="ECO:0000256" key="4">
    <source>
        <dbReference type="ARBA" id="ARBA00023125"/>
    </source>
</evidence>
<evidence type="ECO:0000256" key="7">
    <source>
        <dbReference type="SAM" id="MobiDB-lite"/>
    </source>
</evidence>
<dbReference type="GO" id="GO:0000981">
    <property type="term" value="F:DNA-binding transcription factor activity, RNA polymerase II-specific"/>
    <property type="evidence" value="ECO:0007669"/>
    <property type="project" value="InterPro"/>
</dbReference>
<evidence type="ECO:0000259" key="8">
    <source>
        <dbReference type="PROSITE" id="PS50048"/>
    </source>
</evidence>
<dbReference type="InterPro" id="IPR052073">
    <property type="entry name" value="Amide_Lactam_Regulators"/>
</dbReference>
<keyword evidence="3" id="KW-0805">Transcription regulation</keyword>
<evidence type="ECO:0000256" key="5">
    <source>
        <dbReference type="ARBA" id="ARBA00023163"/>
    </source>
</evidence>
<sequence length="325" mass="36425">MSPQKGRARVACKLCNLRRVKCDRTSDSACSNCQLAGTACELINSRRGRTASRRVEDLSRASPAGSRRSPTALERLHPADLLQSPRTEIVESPESDRRNSHTRYVSPSLTELAVQQDGVTMPGRVVYMGDSANFKYVLHEVGDPFQTGQQHRFWGDNLQRSMLEKLGQSAQSTIQKIREDDQKHLHTAGVFRTPSKQISDALVDSFWKYSYSVFPLFDWAPFFADYSAGSISPLLLNAVFMVAAFHCPESTLHDAGFSSRYLASLTFYRRAKALYDSDNETDGVTIVQATILMSNWWGGPMEQKDTWYWLGVAASLAQSLGMHRL</sequence>
<evidence type="ECO:0000256" key="3">
    <source>
        <dbReference type="ARBA" id="ARBA00023015"/>
    </source>
</evidence>
<dbReference type="GeneID" id="81600512"/>
<evidence type="ECO:0000313" key="10">
    <source>
        <dbReference type="Proteomes" id="UP001213681"/>
    </source>
</evidence>
<protein>
    <recommendedName>
        <fullName evidence="8">Zn(2)-C6 fungal-type domain-containing protein</fullName>
    </recommendedName>
</protein>
<keyword evidence="4" id="KW-0238">DNA-binding</keyword>
<gene>
    <name evidence="9" type="ORF">N7458_006887</name>
</gene>
<dbReference type="CDD" id="cd12148">
    <property type="entry name" value="fungal_TF_MHR"/>
    <property type="match status" value="1"/>
</dbReference>
<dbReference type="GO" id="GO:0003677">
    <property type="term" value="F:DNA binding"/>
    <property type="evidence" value="ECO:0007669"/>
    <property type="project" value="UniProtKB-KW"/>
</dbReference>
<dbReference type="InterPro" id="IPR007219">
    <property type="entry name" value="XnlR_reg_dom"/>
</dbReference>
<feature type="region of interest" description="Disordered" evidence="7">
    <location>
        <begin position="51"/>
        <end position="107"/>
    </location>
</feature>
<dbReference type="GO" id="GO:0006351">
    <property type="term" value="P:DNA-templated transcription"/>
    <property type="evidence" value="ECO:0007669"/>
    <property type="project" value="InterPro"/>
</dbReference>
<dbReference type="AlphaFoldDB" id="A0AAD6C578"/>
<keyword evidence="1" id="KW-0479">Metal-binding</keyword>
<evidence type="ECO:0000313" key="9">
    <source>
        <dbReference type="EMBL" id="KAJ5450438.1"/>
    </source>
</evidence>
<dbReference type="GO" id="GO:0008270">
    <property type="term" value="F:zinc ion binding"/>
    <property type="evidence" value="ECO:0007669"/>
    <property type="project" value="InterPro"/>
</dbReference>